<name>A0ABQ4XP86_9ASTR</name>
<proteinExistence type="predicted"/>
<evidence type="ECO:0000313" key="1">
    <source>
        <dbReference type="EMBL" id="GJS66625.1"/>
    </source>
</evidence>
<dbReference type="EMBL" id="BQNB010009662">
    <property type="protein sequence ID" value="GJS66625.1"/>
    <property type="molecule type" value="Genomic_DNA"/>
</dbReference>
<protein>
    <submittedName>
        <fullName evidence="1">Uncharacterized protein</fullName>
    </submittedName>
</protein>
<evidence type="ECO:0000313" key="2">
    <source>
        <dbReference type="Proteomes" id="UP001151760"/>
    </source>
</evidence>
<reference evidence="1" key="2">
    <citation type="submission" date="2022-01" db="EMBL/GenBank/DDBJ databases">
        <authorList>
            <person name="Yamashiro T."/>
            <person name="Shiraishi A."/>
            <person name="Satake H."/>
            <person name="Nakayama K."/>
        </authorList>
    </citation>
    <scope>NUCLEOTIDE SEQUENCE</scope>
</reference>
<dbReference type="Proteomes" id="UP001151760">
    <property type="component" value="Unassembled WGS sequence"/>
</dbReference>
<organism evidence="1 2">
    <name type="scientific">Tanacetum coccineum</name>
    <dbReference type="NCBI Taxonomy" id="301880"/>
    <lineage>
        <taxon>Eukaryota</taxon>
        <taxon>Viridiplantae</taxon>
        <taxon>Streptophyta</taxon>
        <taxon>Embryophyta</taxon>
        <taxon>Tracheophyta</taxon>
        <taxon>Spermatophyta</taxon>
        <taxon>Magnoliopsida</taxon>
        <taxon>eudicotyledons</taxon>
        <taxon>Gunneridae</taxon>
        <taxon>Pentapetalae</taxon>
        <taxon>asterids</taxon>
        <taxon>campanulids</taxon>
        <taxon>Asterales</taxon>
        <taxon>Asteraceae</taxon>
        <taxon>Asteroideae</taxon>
        <taxon>Anthemideae</taxon>
        <taxon>Anthemidinae</taxon>
        <taxon>Tanacetum</taxon>
    </lineage>
</organism>
<accession>A0ABQ4XP86</accession>
<comment type="caution">
    <text evidence="1">The sequence shown here is derived from an EMBL/GenBank/DDBJ whole genome shotgun (WGS) entry which is preliminary data.</text>
</comment>
<sequence>MARILPNTNNGNSSYPDRRQTLEESLTKFMVESAKRHEENSNIIKDIRASTDASIRNQGASIKTLEIQIGQMSKVLQERGIEGLSGSTEPNPRDHVKSISTSKSNSSAIRCIGSGPYAVSNAEYTLVDLGASVSVMPFSIYSNLGLDVFKRKFTLRAGEEKLVFKSIKPATSIIRRVYMVKERTDLDSKTEFVGEAINESFDPLYGNYIELNDLDMPLEPRMNQDDFEPTLNFINVPIYKSCYKMKFSCMIGYRHVNADFLPSLSINIMTKRFYNSIIKDKGDHEAKNLAGTLIDIPIFVGNFYIISGFSITDDVDITRGVVGNRTISKDKLLYSAFDTTYGPDPIQRIADELDLEVEIDFTWFASNLSSVYYLVEFLNFSPEVVELWACIAASPSEVSVLLDLKGCSVMPFLRVFGHFLDGYFCISSSFSGNDFRVKDLSGGNIEPIIKQDYFLHISQIVLGTFHQEFFKSFPGSEKAFVWVSQFVIEPDGSFLSQRLAAPVKDMGKARSIT</sequence>
<gene>
    <name evidence="1" type="ORF">Tco_0681189</name>
</gene>
<keyword evidence="2" id="KW-1185">Reference proteome</keyword>
<reference evidence="1" key="1">
    <citation type="journal article" date="2022" name="Int. J. Mol. Sci.">
        <title>Draft Genome of Tanacetum Coccineum: Genomic Comparison of Closely Related Tanacetum-Family Plants.</title>
        <authorList>
            <person name="Yamashiro T."/>
            <person name="Shiraishi A."/>
            <person name="Nakayama K."/>
            <person name="Satake H."/>
        </authorList>
    </citation>
    <scope>NUCLEOTIDE SEQUENCE</scope>
</reference>